<organism evidence="3 4">
    <name type="scientific">Mytilus galloprovincialis</name>
    <name type="common">Mediterranean mussel</name>
    <dbReference type="NCBI Taxonomy" id="29158"/>
    <lineage>
        <taxon>Eukaryota</taxon>
        <taxon>Metazoa</taxon>
        <taxon>Spiralia</taxon>
        <taxon>Lophotrochozoa</taxon>
        <taxon>Mollusca</taxon>
        <taxon>Bivalvia</taxon>
        <taxon>Autobranchia</taxon>
        <taxon>Pteriomorphia</taxon>
        <taxon>Mytilida</taxon>
        <taxon>Mytiloidea</taxon>
        <taxon>Mytilidae</taxon>
        <taxon>Mytilinae</taxon>
        <taxon>Mytilus</taxon>
    </lineage>
</organism>
<dbReference type="PANTHER" id="PTHR46270">
    <property type="entry name" value="ARMADILLO-TYPE FOLD-RELATED"/>
    <property type="match status" value="1"/>
</dbReference>
<evidence type="ECO:0000259" key="2">
    <source>
        <dbReference type="Pfam" id="PF13676"/>
    </source>
</evidence>
<dbReference type="SUPFAM" id="SSF52200">
    <property type="entry name" value="Toll/Interleukin receptor TIR domain"/>
    <property type="match status" value="1"/>
</dbReference>
<gene>
    <name evidence="3" type="ORF">MGAL_10B074736</name>
</gene>
<dbReference type="Gene3D" id="1.25.10.10">
    <property type="entry name" value="Leucine-rich Repeat Variant"/>
    <property type="match status" value="1"/>
</dbReference>
<reference evidence="3" key="1">
    <citation type="submission" date="2018-11" db="EMBL/GenBank/DDBJ databases">
        <authorList>
            <person name="Alioto T."/>
            <person name="Alioto T."/>
        </authorList>
    </citation>
    <scope>NUCLEOTIDE SEQUENCE</scope>
</reference>
<dbReference type="InterPro" id="IPR000157">
    <property type="entry name" value="TIR_dom"/>
</dbReference>
<protein>
    <recommendedName>
        <fullName evidence="2">TIR domain-containing protein</fullName>
    </recommendedName>
</protein>
<sequence>MEIQGKVIFAVNEPVILQNDVKPCDGFESDRENELVDLSNLIVSAEESMKSIKENEAKRTETDFVTEEFQKAALSLVTKHLFVIEKISSIERSDMLKQLSKLLIDYRIVDFFCKISAELLESGERFKYPGIKPECIALLSIMLRYLGNCSNNNCELSGIIAREKYFLKRATDKLQEWKCISFGDNIDMKSVEGGNTLELLLSILYNISMVEDNVQNVRDVECIEALKPYLDSKDNTILLLCLATLANLVDETESGILNRKPDVIEFLMSTITKALKCKERMYYGWSLIKLARIVRQVVRNDSNKGTVVQHGAVPILIDTGNVEEQREAVCAVWALSFDNDNRKEMIEKKEWKVIATLERLSKSSDQTVKMVSRNAVWTIKMIKDHRNTCDLQQTVVGGRGERHIVISYNWGHQEVVEKISESLKKENIKVWMNVDNMQGCIVDAVANAIEQADIVLVCYSSKYRNSNNCRVEARYAYQLRKTIIPLKMEKGYAADSWLSFIIGSLLYYDFSEELTLEEKINKLIRAIQQKLSEQNKTNIGATQQDLSKQNKTNTEAIQQSLSERNKTNAEAIQQDLSEQNKTNTVAIQQYLSEQNKTNTVAIQQYLSEQNKTNTVAIQQYLSEQNQTNTGAMQQKLDEQNKTNTGATQQDLSEQNKTNTAATQQDLSEQNKTNTGEIHQELSEQNQTNTGEIQQELGEQNKKDTEVLQNQQPLRKNSFKPSEIPDLQTCLCYFCIRMLFLLLLIGLSCLYLSSKPASPPATPDLSGEKPKEEQTSEIYYAMNWTLLQVEEWLNDKIFQKDMFLSTQRQLKALRGKDVAFLKLLVRECPNTFYQTIREQLGMKDIQSMSDFRLALEDIGHVENGLHSSSKQIISSKTVETTKVCITV</sequence>
<dbReference type="InterPro" id="IPR035897">
    <property type="entry name" value="Toll_tir_struct_dom_sf"/>
</dbReference>
<dbReference type="OrthoDB" id="2148946at2759"/>
<dbReference type="Pfam" id="PF13676">
    <property type="entry name" value="TIR_2"/>
    <property type="match status" value="1"/>
</dbReference>
<dbReference type="InterPro" id="IPR011989">
    <property type="entry name" value="ARM-like"/>
</dbReference>
<dbReference type="InterPro" id="IPR000225">
    <property type="entry name" value="Armadillo"/>
</dbReference>
<proteinExistence type="predicted"/>
<keyword evidence="4" id="KW-1185">Reference proteome</keyword>
<feature type="domain" description="TIR" evidence="2">
    <location>
        <begin position="404"/>
        <end position="523"/>
    </location>
</feature>
<feature type="region of interest" description="Disordered" evidence="1">
    <location>
        <begin position="641"/>
        <end position="672"/>
    </location>
</feature>
<dbReference type="AlphaFoldDB" id="A0A8B6FXM5"/>
<evidence type="ECO:0000256" key="1">
    <source>
        <dbReference type="SAM" id="MobiDB-lite"/>
    </source>
</evidence>
<dbReference type="SUPFAM" id="SSF48371">
    <property type="entry name" value="ARM repeat"/>
    <property type="match status" value="1"/>
</dbReference>
<comment type="caution">
    <text evidence="3">The sequence shown here is derived from an EMBL/GenBank/DDBJ whole genome shotgun (WGS) entry which is preliminary data.</text>
</comment>
<evidence type="ECO:0000313" key="3">
    <source>
        <dbReference type="EMBL" id="VDI56370.1"/>
    </source>
</evidence>
<dbReference type="InterPro" id="IPR016024">
    <property type="entry name" value="ARM-type_fold"/>
</dbReference>
<dbReference type="PANTHER" id="PTHR46270:SF2">
    <property type="entry name" value="TIR DOMAIN-CONTAINING PROTEIN"/>
    <property type="match status" value="1"/>
</dbReference>
<dbReference type="SMART" id="SM00185">
    <property type="entry name" value="ARM"/>
    <property type="match status" value="3"/>
</dbReference>
<evidence type="ECO:0000313" key="4">
    <source>
        <dbReference type="Proteomes" id="UP000596742"/>
    </source>
</evidence>
<name>A0A8B6FXM5_MYTGA</name>
<dbReference type="GO" id="GO:0007165">
    <property type="term" value="P:signal transduction"/>
    <property type="evidence" value="ECO:0007669"/>
    <property type="project" value="InterPro"/>
</dbReference>
<dbReference type="Gene3D" id="3.40.50.10140">
    <property type="entry name" value="Toll/interleukin-1 receptor homology (TIR) domain"/>
    <property type="match status" value="1"/>
</dbReference>
<dbReference type="Proteomes" id="UP000596742">
    <property type="component" value="Unassembled WGS sequence"/>
</dbReference>
<dbReference type="EMBL" id="UYJE01007602">
    <property type="protein sequence ID" value="VDI56370.1"/>
    <property type="molecule type" value="Genomic_DNA"/>
</dbReference>
<accession>A0A8B6FXM5</accession>